<dbReference type="Proteomes" id="UP001215598">
    <property type="component" value="Unassembled WGS sequence"/>
</dbReference>
<sequence length="243" mass="26948">MGLLGAWRKYKYTLVSLSANWIFKGGSELKFLQIVPTSGTWASWLMCSRLLQRRKSILEGGKCDCSGSTLVRFWIFEAQNWRKNWIFEGRISGFGRTTLGRSFTGPVGIQGAGHRGISYAVQESSRTCLVTLRVVCLFDIVNLIFSPAAASARNRAIVASVGMSEWAREKLTCNVNPSSGRDRKCTPDQLPQREVVTYVKGPREAPAKGCPPKMPDSSLKNPIFWPDIGLKNPNSDKGYHVDG</sequence>
<keyword evidence="2" id="KW-1185">Reference proteome</keyword>
<dbReference type="EMBL" id="JARKIB010000210">
    <property type="protein sequence ID" value="KAJ7723529.1"/>
    <property type="molecule type" value="Genomic_DNA"/>
</dbReference>
<proteinExistence type="predicted"/>
<organism evidence="1 2">
    <name type="scientific">Mycena metata</name>
    <dbReference type="NCBI Taxonomy" id="1033252"/>
    <lineage>
        <taxon>Eukaryota</taxon>
        <taxon>Fungi</taxon>
        <taxon>Dikarya</taxon>
        <taxon>Basidiomycota</taxon>
        <taxon>Agaricomycotina</taxon>
        <taxon>Agaricomycetes</taxon>
        <taxon>Agaricomycetidae</taxon>
        <taxon>Agaricales</taxon>
        <taxon>Marasmiineae</taxon>
        <taxon>Mycenaceae</taxon>
        <taxon>Mycena</taxon>
    </lineage>
</organism>
<evidence type="ECO:0000313" key="2">
    <source>
        <dbReference type="Proteomes" id="UP001215598"/>
    </source>
</evidence>
<protein>
    <submittedName>
        <fullName evidence="1">Uncharacterized protein</fullName>
    </submittedName>
</protein>
<gene>
    <name evidence="1" type="ORF">B0H16DRAFT_1472793</name>
</gene>
<comment type="caution">
    <text evidence="1">The sequence shown here is derived from an EMBL/GenBank/DDBJ whole genome shotgun (WGS) entry which is preliminary data.</text>
</comment>
<reference evidence="1" key="1">
    <citation type="submission" date="2023-03" db="EMBL/GenBank/DDBJ databases">
        <title>Massive genome expansion in bonnet fungi (Mycena s.s.) driven by repeated elements and novel gene families across ecological guilds.</title>
        <authorList>
            <consortium name="Lawrence Berkeley National Laboratory"/>
            <person name="Harder C.B."/>
            <person name="Miyauchi S."/>
            <person name="Viragh M."/>
            <person name="Kuo A."/>
            <person name="Thoen E."/>
            <person name="Andreopoulos B."/>
            <person name="Lu D."/>
            <person name="Skrede I."/>
            <person name="Drula E."/>
            <person name="Henrissat B."/>
            <person name="Morin E."/>
            <person name="Kohler A."/>
            <person name="Barry K."/>
            <person name="LaButti K."/>
            <person name="Morin E."/>
            <person name="Salamov A."/>
            <person name="Lipzen A."/>
            <person name="Mereny Z."/>
            <person name="Hegedus B."/>
            <person name="Baldrian P."/>
            <person name="Stursova M."/>
            <person name="Weitz H."/>
            <person name="Taylor A."/>
            <person name="Grigoriev I.V."/>
            <person name="Nagy L.G."/>
            <person name="Martin F."/>
            <person name="Kauserud H."/>
        </authorList>
    </citation>
    <scope>NUCLEOTIDE SEQUENCE</scope>
    <source>
        <strain evidence="1">CBHHK182m</strain>
    </source>
</reference>
<evidence type="ECO:0000313" key="1">
    <source>
        <dbReference type="EMBL" id="KAJ7723529.1"/>
    </source>
</evidence>
<name>A0AAD7MMG4_9AGAR</name>
<accession>A0AAD7MMG4</accession>
<dbReference type="AlphaFoldDB" id="A0AAD7MMG4"/>